<proteinExistence type="predicted"/>
<dbReference type="InterPro" id="IPR006638">
    <property type="entry name" value="Elp3/MiaA/NifB-like_rSAM"/>
</dbReference>
<dbReference type="InterPro" id="IPR005911">
    <property type="entry name" value="YhcC-like"/>
</dbReference>
<dbReference type="SUPFAM" id="SSF102114">
    <property type="entry name" value="Radical SAM enzymes"/>
    <property type="match status" value="1"/>
</dbReference>
<dbReference type="EMBL" id="DVFU01000122">
    <property type="protein sequence ID" value="HIQ65338.1"/>
    <property type="molecule type" value="Genomic_DNA"/>
</dbReference>
<organism evidence="8 9">
    <name type="scientific">Candidatus Faecenecus gallistercoris</name>
    <dbReference type="NCBI Taxonomy" id="2840793"/>
    <lineage>
        <taxon>Bacteria</taxon>
        <taxon>Bacillati</taxon>
        <taxon>Bacillota</taxon>
        <taxon>Bacillota incertae sedis</taxon>
        <taxon>Candidatus Faecenecus</taxon>
    </lineage>
</organism>
<dbReference type="AlphaFoldDB" id="A0A9D0Z2M9"/>
<dbReference type="InterPro" id="IPR007197">
    <property type="entry name" value="rSAM"/>
</dbReference>
<dbReference type="GO" id="GO:0051539">
    <property type="term" value="F:4 iron, 4 sulfur cluster binding"/>
    <property type="evidence" value="ECO:0007669"/>
    <property type="project" value="UniProtKB-KW"/>
</dbReference>
<dbReference type="SFLD" id="SFLDG01086">
    <property type="entry name" value="elongater_protein-like"/>
    <property type="match status" value="1"/>
</dbReference>
<evidence type="ECO:0000256" key="3">
    <source>
        <dbReference type="ARBA" id="ARBA00022691"/>
    </source>
</evidence>
<dbReference type="InterPro" id="IPR039661">
    <property type="entry name" value="ELP3"/>
</dbReference>
<comment type="caution">
    <text evidence="8">The sequence shown here is derived from an EMBL/GenBank/DDBJ whole genome shotgun (WGS) entry which is preliminary data.</text>
</comment>
<dbReference type="SFLD" id="SFLDS00029">
    <property type="entry name" value="Radical_SAM"/>
    <property type="match status" value="1"/>
</dbReference>
<reference evidence="8" key="1">
    <citation type="submission" date="2020-10" db="EMBL/GenBank/DDBJ databases">
        <authorList>
            <person name="Gilroy R."/>
        </authorList>
    </citation>
    <scope>NUCLEOTIDE SEQUENCE</scope>
    <source>
        <strain evidence="8">CHK165-10780</strain>
    </source>
</reference>
<keyword evidence="3" id="KW-0949">S-adenosyl-L-methionine</keyword>
<dbReference type="PANTHER" id="PTHR11135">
    <property type="entry name" value="HISTONE ACETYLTRANSFERASE-RELATED"/>
    <property type="match status" value="1"/>
</dbReference>
<dbReference type="GO" id="GO:0046872">
    <property type="term" value="F:metal ion binding"/>
    <property type="evidence" value="ECO:0007669"/>
    <property type="project" value="UniProtKB-KW"/>
</dbReference>
<dbReference type="Gene3D" id="3.80.30.20">
    <property type="entry name" value="tm_1862 like domain"/>
    <property type="match status" value="1"/>
</dbReference>
<comment type="cofactor">
    <cofactor evidence="1">
        <name>[4Fe-4S] cluster</name>
        <dbReference type="ChEBI" id="CHEBI:49883"/>
    </cofactor>
</comment>
<keyword evidence="2" id="KW-0004">4Fe-4S</keyword>
<dbReference type="InterPro" id="IPR032432">
    <property type="entry name" value="Radical_SAM_C"/>
</dbReference>
<dbReference type="PROSITE" id="PS51918">
    <property type="entry name" value="RADICAL_SAM"/>
    <property type="match status" value="1"/>
</dbReference>
<reference evidence="8" key="2">
    <citation type="journal article" date="2021" name="PeerJ">
        <title>Extensive microbial diversity within the chicken gut microbiome revealed by metagenomics and culture.</title>
        <authorList>
            <person name="Gilroy R."/>
            <person name="Ravi A."/>
            <person name="Getino M."/>
            <person name="Pursley I."/>
            <person name="Horton D.L."/>
            <person name="Alikhan N.F."/>
            <person name="Baker D."/>
            <person name="Gharbi K."/>
            <person name="Hall N."/>
            <person name="Watson M."/>
            <person name="Adriaenssens E.M."/>
            <person name="Foster-Nyarko E."/>
            <person name="Jarju S."/>
            <person name="Secka A."/>
            <person name="Antonio M."/>
            <person name="Oren A."/>
            <person name="Chaudhuri R.R."/>
            <person name="La Ragione R."/>
            <person name="Hildebrand F."/>
            <person name="Pallen M.J."/>
        </authorList>
    </citation>
    <scope>NUCLEOTIDE SEQUENCE</scope>
    <source>
        <strain evidence="8">CHK165-10780</strain>
    </source>
</reference>
<dbReference type="PANTHER" id="PTHR11135:SF1">
    <property type="entry name" value="PROTEIN YHCC"/>
    <property type="match status" value="1"/>
</dbReference>
<evidence type="ECO:0000256" key="4">
    <source>
        <dbReference type="ARBA" id="ARBA00022723"/>
    </source>
</evidence>
<sequence length="314" mass="36096">MTNTFPYSDSNKRYHTLDYYYRHKYGCKVFKVSLNAGFTCPNRDGTVGVGGCIYCSSSGSGEFGGNPKEDLVTQFETIKNQMLKKWPDNMKYIGYFQAGTNTYADVSILREKYESILNLEHVVGLHIATRPDAISDECLDLLSEINQKTDLTIELGLQTIHEKTAILINRCHSLDTFARMVEKLRKRKIAVVVHIINGLPYETPEMMIETAQYLAKLDIQGVKIHMLSILKNTRLAKIYEEHPFPLLSLEEYVQVTVRQLEYLPPEMVIHRITGDPKKEDLVAPNWLLKKFCVINEIDKKMAKENIYQGDLYKK</sequence>
<evidence type="ECO:0000256" key="2">
    <source>
        <dbReference type="ARBA" id="ARBA00022485"/>
    </source>
</evidence>
<dbReference type="InterPro" id="IPR023404">
    <property type="entry name" value="rSAM_horseshoe"/>
</dbReference>
<accession>A0A9D0Z2M9</accession>
<evidence type="ECO:0000313" key="8">
    <source>
        <dbReference type="EMBL" id="HIQ65338.1"/>
    </source>
</evidence>
<evidence type="ECO:0000256" key="1">
    <source>
        <dbReference type="ARBA" id="ARBA00001966"/>
    </source>
</evidence>
<evidence type="ECO:0000259" key="7">
    <source>
        <dbReference type="PROSITE" id="PS51918"/>
    </source>
</evidence>
<evidence type="ECO:0000313" key="9">
    <source>
        <dbReference type="Proteomes" id="UP000886725"/>
    </source>
</evidence>
<dbReference type="InterPro" id="IPR058240">
    <property type="entry name" value="rSAM_sf"/>
</dbReference>
<dbReference type="GO" id="GO:0003824">
    <property type="term" value="F:catalytic activity"/>
    <property type="evidence" value="ECO:0007669"/>
    <property type="project" value="InterPro"/>
</dbReference>
<dbReference type="Proteomes" id="UP000886725">
    <property type="component" value="Unassembled WGS sequence"/>
</dbReference>
<name>A0A9D0Z2M9_9FIRM</name>
<keyword evidence="5" id="KW-0408">Iron</keyword>
<dbReference type="Pfam" id="PF04055">
    <property type="entry name" value="Radical_SAM"/>
    <property type="match status" value="1"/>
</dbReference>
<dbReference type="SFLD" id="SFLDG01091">
    <property type="entry name" value="uncharacterized_CHP01210-like"/>
    <property type="match status" value="1"/>
</dbReference>
<feature type="domain" description="Radical SAM core" evidence="7">
    <location>
        <begin position="24"/>
        <end position="266"/>
    </location>
</feature>
<keyword evidence="6" id="KW-0411">Iron-sulfur</keyword>
<dbReference type="Pfam" id="PF16199">
    <property type="entry name" value="Radical_SAM_C"/>
    <property type="match status" value="1"/>
</dbReference>
<evidence type="ECO:0000256" key="5">
    <source>
        <dbReference type="ARBA" id="ARBA00023004"/>
    </source>
</evidence>
<dbReference type="SMART" id="SM00729">
    <property type="entry name" value="Elp3"/>
    <property type="match status" value="1"/>
</dbReference>
<protein>
    <submittedName>
        <fullName evidence="8">TIGR01212 family radical SAM protein</fullName>
    </submittedName>
</protein>
<evidence type="ECO:0000256" key="6">
    <source>
        <dbReference type="ARBA" id="ARBA00023014"/>
    </source>
</evidence>
<dbReference type="NCBIfam" id="TIGR01212">
    <property type="entry name" value="TIGR01212 family radical SAM protein"/>
    <property type="match status" value="1"/>
</dbReference>
<keyword evidence="4" id="KW-0479">Metal-binding</keyword>
<gene>
    <name evidence="8" type="ORF">IAC85_06330</name>
</gene>